<dbReference type="KEGG" id="svt:SVTN_39330"/>
<dbReference type="STRING" id="362257.SVTN_39330"/>
<gene>
    <name evidence="2" type="ORF">SVTN_39330</name>
</gene>
<dbReference type="GO" id="GO:0003735">
    <property type="term" value="F:structural constituent of ribosome"/>
    <property type="evidence" value="ECO:0007669"/>
    <property type="project" value="InterPro"/>
</dbReference>
<dbReference type="GO" id="GO:0006412">
    <property type="term" value="P:translation"/>
    <property type="evidence" value="ECO:0007669"/>
    <property type="project" value="InterPro"/>
</dbReference>
<name>A0A0B5IA32_9ACTN</name>
<organism evidence="2 3">
    <name type="scientific">Streptomyces vietnamensis</name>
    <dbReference type="NCBI Taxonomy" id="362257"/>
    <lineage>
        <taxon>Bacteria</taxon>
        <taxon>Bacillati</taxon>
        <taxon>Actinomycetota</taxon>
        <taxon>Actinomycetes</taxon>
        <taxon>Kitasatosporales</taxon>
        <taxon>Streptomycetaceae</taxon>
        <taxon>Streptomyces</taxon>
    </lineage>
</organism>
<dbReference type="HOGENOM" id="CLU_183112_0_0_11"/>
<evidence type="ECO:0000259" key="1">
    <source>
        <dbReference type="Pfam" id="PF00542"/>
    </source>
</evidence>
<accession>A0A0B5IA32</accession>
<dbReference type="Gene3D" id="3.30.1390.10">
    <property type="match status" value="1"/>
</dbReference>
<evidence type="ECO:0000313" key="3">
    <source>
        <dbReference type="Proteomes" id="UP000031774"/>
    </source>
</evidence>
<keyword evidence="2" id="KW-0689">Ribosomal protein</keyword>
<keyword evidence="3" id="KW-1185">Reference proteome</keyword>
<dbReference type="RefSeq" id="WP_041133323.1">
    <property type="nucleotide sequence ID" value="NZ_CP010407.1"/>
</dbReference>
<dbReference type="Proteomes" id="UP000031774">
    <property type="component" value="Chromosome"/>
</dbReference>
<dbReference type="SUPFAM" id="SSF54736">
    <property type="entry name" value="ClpS-like"/>
    <property type="match status" value="1"/>
</dbReference>
<feature type="domain" description="Large ribosomal subunit protein bL12 C-terminal" evidence="1">
    <location>
        <begin position="24"/>
        <end position="87"/>
    </location>
</feature>
<dbReference type="Pfam" id="PF00542">
    <property type="entry name" value="Ribosomal_L12"/>
    <property type="match status" value="1"/>
</dbReference>
<dbReference type="EMBL" id="CP010407">
    <property type="protein sequence ID" value="AJF69406.1"/>
    <property type="molecule type" value="Genomic_DNA"/>
</dbReference>
<dbReference type="InterPro" id="IPR014719">
    <property type="entry name" value="Ribosomal_bL12_C/ClpS-like"/>
</dbReference>
<protein>
    <submittedName>
        <fullName evidence="2">50S ribosomal protein L7/L12</fullName>
    </submittedName>
</protein>
<reference evidence="2 3" key="1">
    <citation type="submission" date="2014-12" db="EMBL/GenBank/DDBJ databases">
        <title>Complete genome sequence of Streptomyces vietnamensis strain GIMV4.0001, a genetic manipulable producer of the benzoisochromanequinone antibiotic granaticin.</title>
        <authorList>
            <person name="Deng M.R."/>
            <person name="Guo J."/>
            <person name="Ma L.Y."/>
            <person name="Feng G.D."/>
            <person name="Mo C.Y."/>
            <person name="Zhu H.H."/>
        </authorList>
    </citation>
    <scope>NUCLEOTIDE SEQUENCE [LARGE SCALE GENOMIC DNA]</scope>
    <source>
        <strain evidence="3">GIMV4.0001</strain>
    </source>
</reference>
<keyword evidence="2" id="KW-0687">Ribonucleoprotein</keyword>
<proteinExistence type="predicted"/>
<dbReference type="AlphaFoldDB" id="A0A0B5IA32"/>
<dbReference type="InterPro" id="IPR013823">
    <property type="entry name" value="Ribosomal_bL12_C"/>
</dbReference>
<sequence length="102" mass="10860">MGDGDVAGDVAEYFTLVCDDPSYTVVLFGCGPCELDVVRAVREVTGLSLWHGRVLTRRAPVAVREGLPQDMADEAVLVLRSAGAQAEARRELESGRGTAQSP</sequence>
<dbReference type="GO" id="GO:0005840">
    <property type="term" value="C:ribosome"/>
    <property type="evidence" value="ECO:0007669"/>
    <property type="project" value="UniProtKB-KW"/>
</dbReference>
<evidence type="ECO:0000313" key="2">
    <source>
        <dbReference type="EMBL" id="AJF69406.1"/>
    </source>
</evidence>